<evidence type="ECO:0000313" key="3">
    <source>
        <dbReference type="Proteomes" id="UP000178735"/>
    </source>
</evidence>
<proteinExistence type="predicted"/>
<accession>A0A1F7WU52</accession>
<name>A0A1F7WU52_9BACT</name>
<feature type="compositionally biased region" description="Basic and acidic residues" evidence="1">
    <location>
        <begin position="1"/>
        <end position="25"/>
    </location>
</feature>
<organism evidence="2 3">
    <name type="scientific">Candidatus Wallbacteria bacterium GWC2_49_35</name>
    <dbReference type="NCBI Taxonomy" id="1817813"/>
    <lineage>
        <taxon>Bacteria</taxon>
        <taxon>Candidatus Walliibacteriota</taxon>
    </lineage>
</organism>
<reference evidence="2 3" key="1">
    <citation type="journal article" date="2016" name="Nat. Commun.">
        <title>Thousands of microbial genomes shed light on interconnected biogeochemical processes in an aquifer system.</title>
        <authorList>
            <person name="Anantharaman K."/>
            <person name="Brown C.T."/>
            <person name="Hug L.A."/>
            <person name="Sharon I."/>
            <person name="Castelle C.J."/>
            <person name="Probst A.J."/>
            <person name="Thomas B.C."/>
            <person name="Singh A."/>
            <person name="Wilkins M.J."/>
            <person name="Karaoz U."/>
            <person name="Brodie E.L."/>
            <person name="Williams K.H."/>
            <person name="Hubbard S.S."/>
            <person name="Banfield J.F."/>
        </authorList>
    </citation>
    <scope>NUCLEOTIDE SEQUENCE [LARGE SCALE GENOMIC DNA]</scope>
</reference>
<dbReference type="EMBL" id="MGFH01000072">
    <property type="protein sequence ID" value="OGM06260.1"/>
    <property type="molecule type" value="Genomic_DNA"/>
</dbReference>
<sequence>MSDTAEKPAEKSTSDNAKKIKEENKNAGNGDDTFIELEEKPWFYHNDEFFVWNNQFSGMLSLAKPHYNLRTDFRRDGSFKNKNSTGFGCFFRAGGRSESYFGFVQLDHSSDLRATGDLSYDIEFDGRKFKVYNGSADVHFSLKIDAFDFLIFKRLKNTAWGYINFLYGVRAMQCELIVKDINSPVAASYSQVLPLPNLGFDARYDITRRISAYGLISGLAIRKGDRGGRFNNFNLALEYDFKNEKKTGVNMAVAGGYRGQYIEANIDKNDYVIKHQGPYLKFLAKF</sequence>
<evidence type="ECO:0000256" key="1">
    <source>
        <dbReference type="SAM" id="MobiDB-lite"/>
    </source>
</evidence>
<feature type="region of interest" description="Disordered" evidence="1">
    <location>
        <begin position="1"/>
        <end position="32"/>
    </location>
</feature>
<evidence type="ECO:0000313" key="2">
    <source>
        <dbReference type="EMBL" id="OGM06260.1"/>
    </source>
</evidence>
<dbReference type="AlphaFoldDB" id="A0A1F7WU52"/>
<gene>
    <name evidence="2" type="ORF">A2008_11560</name>
</gene>
<protein>
    <submittedName>
        <fullName evidence="2">Uncharacterized protein</fullName>
    </submittedName>
</protein>
<dbReference type="Proteomes" id="UP000178735">
    <property type="component" value="Unassembled WGS sequence"/>
</dbReference>
<comment type="caution">
    <text evidence="2">The sequence shown here is derived from an EMBL/GenBank/DDBJ whole genome shotgun (WGS) entry which is preliminary data.</text>
</comment>